<dbReference type="EMBL" id="JBHUGF010000011">
    <property type="protein sequence ID" value="MFD1992508.1"/>
    <property type="molecule type" value="Genomic_DNA"/>
</dbReference>
<evidence type="ECO:0000313" key="1">
    <source>
        <dbReference type="EMBL" id="MFD1992508.1"/>
    </source>
</evidence>
<keyword evidence="2" id="KW-1185">Reference proteome</keyword>
<evidence type="ECO:0000313" key="2">
    <source>
        <dbReference type="Proteomes" id="UP001597403"/>
    </source>
</evidence>
<accession>A0ABW4UY92</accession>
<name>A0ABW4UY92_9BACL</name>
<sequence>MVLTTEHSFELPRGYVDMEGNLHRRGVMRLATASDEILPMRDPRVQQNPSYLTIILLARVITKLGELSMIDTHTIEGMFTADLAYLQNFYRSINEMDEPSVQVACPKCGHEYEMKMDFLSQSQV</sequence>
<dbReference type="Proteomes" id="UP001597403">
    <property type="component" value="Unassembled WGS sequence"/>
</dbReference>
<comment type="caution">
    <text evidence="1">The sequence shown here is derived from an EMBL/GenBank/DDBJ whole genome shotgun (WGS) entry which is preliminary data.</text>
</comment>
<organism evidence="1 2">
    <name type="scientific">Paenibacillus nicotianae</name>
    <dbReference type="NCBI Taxonomy" id="1526551"/>
    <lineage>
        <taxon>Bacteria</taxon>
        <taxon>Bacillati</taxon>
        <taxon>Bacillota</taxon>
        <taxon>Bacilli</taxon>
        <taxon>Bacillales</taxon>
        <taxon>Paenibacillaceae</taxon>
        <taxon>Paenibacillus</taxon>
    </lineage>
</organism>
<dbReference type="RefSeq" id="WP_204826198.1">
    <property type="nucleotide sequence ID" value="NZ_JBHUGF010000011.1"/>
</dbReference>
<gene>
    <name evidence="1" type="ORF">ACFSGI_21255</name>
</gene>
<proteinExistence type="predicted"/>
<protein>
    <submittedName>
        <fullName evidence="1">Phage tail assembly protein</fullName>
    </submittedName>
</protein>
<reference evidence="2" key="1">
    <citation type="journal article" date="2019" name="Int. J. Syst. Evol. Microbiol.">
        <title>The Global Catalogue of Microorganisms (GCM) 10K type strain sequencing project: providing services to taxonomists for standard genome sequencing and annotation.</title>
        <authorList>
            <consortium name="The Broad Institute Genomics Platform"/>
            <consortium name="The Broad Institute Genome Sequencing Center for Infectious Disease"/>
            <person name="Wu L."/>
            <person name="Ma J."/>
        </authorList>
    </citation>
    <scope>NUCLEOTIDE SEQUENCE [LARGE SCALE GENOMIC DNA]</scope>
    <source>
        <strain evidence="2">CGMCC 1.15067</strain>
    </source>
</reference>